<organism evidence="1 2">
    <name type="scientific">Desertifilum tharense IPPAS B-1220</name>
    <dbReference type="NCBI Taxonomy" id="1781255"/>
    <lineage>
        <taxon>Bacteria</taxon>
        <taxon>Bacillati</taxon>
        <taxon>Cyanobacteriota</taxon>
        <taxon>Cyanophyceae</taxon>
        <taxon>Desertifilales</taxon>
        <taxon>Desertifilaceae</taxon>
        <taxon>Desertifilum</taxon>
    </lineage>
</organism>
<dbReference type="EMBL" id="CP182909">
    <property type="protein sequence ID" value="XPM64239.1"/>
    <property type="molecule type" value="Genomic_DNA"/>
</dbReference>
<accession>A0ACD5GVD2</accession>
<sequence length="53" mass="5975">MSSLSGYIMQILHKLISIRYGWRFDLLETNSFALLESLTGEMAVNGLADILNK</sequence>
<proteinExistence type="predicted"/>
<name>A0ACD5GVD2_9CYAN</name>
<dbReference type="Proteomes" id="UP000095472">
    <property type="component" value="Chromosome"/>
</dbReference>
<evidence type="ECO:0000313" key="2">
    <source>
        <dbReference type="Proteomes" id="UP000095472"/>
    </source>
</evidence>
<keyword evidence="2" id="KW-1185">Reference proteome</keyword>
<evidence type="ECO:0000313" key="1">
    <source>
        <dbReference type="EMBL" id="XPM64239.1"/>
    </source>
</evidence>
<reference evidence="1 2" key="1">
    <citation type="journal article" date="2016" name="Genome Announc.">
        <title>Draft Genome Sequence of the Thermotolerant Cyanobacterium Desertifilum sp. IPPAS B-1220.</title>
        <authorList>
            <person name="Mironov K.S."/>
            <person name="Sinetova M.A."/>
            <person name="Bolatkhan K."/>
            <person name="Zayadan B.K."/>
            <person name="Ustinova V.V."/>
            <person name="Kupriyanova E.V."/>
            <person name="Skrypnik A.N."/>
            <person name="Gogoleva N.E."/>
            <person name="Gogolev Y.V."/>
            <person name="Los D.A."/>
        </authorList>
    </citation>
    <scope>NUCLEOTIDE SEQUENCE [LARGE SCALE GENOMIC DNA]</scope>
    <source>
        <strain evidence="1 2">IPPAS B-1220</strain>
    </source>
</reference>
<gene>
    <name evidence="1" type="ORF">BH720_035600</name>
</gene>
<protein>
    <submittedName>
        <fullName evidence="1">Uncharacterized protein</fullName>
    </submittedName>
</protein>